<keyword evidence="1" id="KW-0614">Plasmid</keyword>
<dbReference type="SUPFAM" id="SSF47406">
    <property type="entry name" value="SinR repressor dimerisation domain-like"/>
    <property type="match status" value="1"/>
</dbReference>
<dbReference type="GO" id="GO:0046983">
    <property type="term" value="F:protein dimerization activity"/>
    <property type="evidence" value="ECO:0007669"/>
    <property type="project" value="InterPro"/>
</dbReference>
<proteinExistence type="predicted"/>
<dbReference type="GO" id="GO:0006355">
    <property type="term" value="P:regulation of DNA-templated transcription"/>
    <property type="evidence" value="ECO:0007669"/>
    <property type="project" value="InterPro"/>
</dbReference>
<keyword evidence="2" id="KW-1185">Reference proteome</keyword>
<dbReference type="EMBL" id="CP042999">
    <property type="protein sequence ID" value="QEH39311.1"/>
    <property type="molecule type" value="Genomic_DNA"/>
</dbReference>
<evidence type="ECO:0000313" key="2">
    <source>
        <dbReference type="Proteomes" id="UP000324233"/>
    </source>
</evidence>
<sequence>MRLAERLAMTSDLDSKITALIVEALKAGVNPEEVRDALARIAGLVEAGCE</sequence>
<reference evidence="1 2" key="1">
    <citation type="submission" date="2019-08" db="EMBL/GenBank/DDBJ databases">
        <title>Deep-cultivation of Planctomycetes and their phenomic and genomic characterization uncovers novel biology.</title>
        <authorList>
            <person name="Wiegand S."/>
            <person name="Jogler M."/>
            <person name="Boedeker C."/>
            <person name="Pinto D."/>
            <person name="Vollmers J."/>
            <person name="Rivas-Marin E."/>
            <person name="Kohn T."/>
            <person name="Peeters S.H."/>
            <person name="Heuer A."/>
            <person name="Rast P."/>
            <person name="Oberbeckmann S."/>
            <person name="Bunk B."/>
            <person name="Jeske O."/>
            <person name="Meyerdierks A."/>
            <person name="Storesund J.E."/>
            <person name="Kallscheuer N."/>
            <person name="Luecker S."/>
            <person name="Lage O.M."/>
            <person name="Pohl T."/>
            <person name="Merkel B.J."/>
            <person name="Hornburger P."/>
            <person name="Mueller R.-W."/>
            <person name="Bruemmer F."/>
            <person name="Labrenz M."/>
            <person name="Spormann A.M."/>
            <person name="Op den Camp H."/>
            <person name="Overmann J."/>
            <person name="Amann R."/>
            <person name="Jetten M.S.M."/>
            <person name="Mascher T."/>
            <person name="Medema M.H."/>
            <person name="Devos D.P."/>
            <person name="Kaster A.-K."/>
            <person name="Ovreas L."/>
            <person name="Rohde M."/>
            <person name="Galperin M.Y."/>
            <person name="Jogler C."/>
        </authorList>
    </citation>
    <scope>NUCLEOTIDE SEQUENCE [LARGE SCALE GENOMIC DNA]</scope>
    <source>
        <strain evidence="1 2">OJF2</strain>
        <plasmid evidence="2">pojf2_2</plasmid>
    </source>
</reference>
<dbReference type="RefSeq" id="WP_168222345.1">
    <property type="nucleotide sequence ID" value="NZ_CP042999.1"/>
</dbReference>
<dbReference type="AlphaFoldDB" id="A0A5B9WHE9"/>
<gene>
    <name evidence="1" type="ORF">OJF2_79260</name>
</gene>
<accession>A0A5B9WHE9</accession>
<dbReference type="Proteomes" id="UP000324233">
    <property type="component" value="Plasmid pOJF2_2"/>
</dbReference>
<name>A0A5B9WHE9_9BACT</name>
<evidence type="ECO:0000313" key="1">
    <source>
        <dbReference type="EMBL" id="QEH39311.1"/>
    </source>
</evidence>
<dbReference type="KEGG" id="agv:OJF2_79260"/>
<dbReference type="InterPro" id="IPR036281">
    <property type="entry name" value="SinR/SinI_dimer_dom_sf"/>
</dbReference>
<protein>
    <submittedName>
        <fullName evidence="1">Uncharacterized protein</fullName>
    </submittedName>
</protein>
<geneLocation type="plasmid" evidence="2">
    <name>pojf2_2</name>
</geneLocation>
<organism evidence="1 2">
    <name type="scientific">Aquisphaera giovannonii</name>
    <dbReference type="NCBI Taxonomy" id="406548"/>
    <lineage>
        <taxon>Bacteria</taxon>
        <taxon>Pseudomonadati</taxon>
        <taxon>Planctomycetota</taxon>
        <taxon>Planctomycetia</taxon>
        <taxon>Isosphaerales</taxon>
        <taxon>Isosphaeraceae</taxon>
        <taxon>Aquisphaera</taxon>
    </lineage>
</organism>